<name>A0A835XUH4_9CHLO</name>
<organism evidence="2 3">
    <name type="scientific">Edaphochlamys debaryana</name>
    <dbReference type="NCBI Taxonomy" id="47281"/>
    <lineage>
        <taxon>Eukaryota</taxon>
        <taxon>Viridiplantae</taxon>
        <taxon>Chlorophyta</taxon>
        <taxon>core chlorophytes</taxon>
        <taxon>Chlorophyceae</taxon>
        <taxon>CS clade</taxon>
        <taxon>Chlamydomonadales</taxon>
        <taxon>Chlamydomonadales incertae sedis</taxon>
        <taxon>Edaphochlamys</taxon>
    </lineage>
</organism>
<dbReference type="EMBL" id="JAEHOE010000101">
    <property type="protein sequence ID" value="KAG2487130.1"/>
    <property type="molecule type" value="Genomic_DNA"/>
</dbReference>
<feature type="region of interest" description="Disordered" evidence="1">
    <location>
        <begin position="142"/>
        <end position="210"/>
    </location>
</feature>
<dbReference type="Proteomes" id="UP000612055">
    <property type="component" value="Unassembled WGS sequence"/>
</dbReference>
<sequence length="210" mass="21203">MPQWLRNLRDEHLLGCNYLVVVQSEDSLSWDGEDNGDSGGQGGNSLAACDMRDMETRISHLISDKFTRLAAELKASGAQQGELLAPRSSWAKDGWPLAVPAQRGASSSTAAYYAQQQKMVDMAMTTGNSGYGYGGNSGYGGMMGTPARPPRVPRAAGNSDGDPSAGDNGSSGQADAPGAGDGARPGGGSGGGGSQVGDEGSTSGSPVGDG</sequence>
<evidence type="ECO:0000256" key="1">
    <source>
        <dbReference type="SAM" id="MobiDB-lite"/>
    </source>
</evidence>
<gene>
    <name evidence="2" type="ORF">HYH03_014243</name>
</gene>
<evidence type="ECO:0000313" key="3">
    <source>
        <dbReference type="Proteomes" id="UP000612055"/>
    </source>
</evidence>
<comment type="caution">
    <text evidence="2">The sequence shown here is derived from an EMBL/GenBank/DDBJ whole genome shotgun (WGS) entry which is preliminary data.</text>
</comment>
<dbReference type="AlphaFoldDB" id="A0A835XUH4"/>
<feature type="compositionally biased region" description="Gly residues" evidence="1">
    <location>
        <begin position="179"/>
        <end position="195"/>
    </location>
</feature>
<keyword evidence="3" id="KW-1185">Reference proteome</keyword>
<proteinExistence type="predicted"/>
<reference evidence="2" key="1">
    <citation type="journal article" date="2020" name="bioRxiv">
        <title>Comparative genomics of Chlamydomonas.</title>
        <authorList>
            <person name="Craig R.J."/>
            <person name="Hasan A.R."/>
            <person name="Ness R.W."/>
            <person name="Keightley P.D."/>
        </authorList>
    </citation>
    <scope>NUCLEOTIDE SEQUENCE</scope>
    <source>
        <strain evidence="2">CCAP 11/70</strain>
    </source>
</reference>
<accession>A0A835XUH4</accession>
<evidence type="ECO:0000313" key="2">
    <source>
        <dbReference type="EMBL" id="KAG2487130.1"/>
    </source>
</evidence>
<protein>
    <submittedName>
        <fullName evidence="2">Uncharacterized protein</fullName>
    </submittedName>
</protein>